<sequence>MIVTSKETAMGESISGMLLGVIVLIMAAILVAEHYRREHHRNRQLRWLDTHPMRDWLHRRP</sequence>
<keyword evidence="1" id="KW-0472">Membrane</keyword>
<protein>
    <submittedName>
        <fullName evidence="2">Uncharacterized protein</fullName>
    </submittedName>
</protein>
<comment type="caution">
    <text evidence="2">The sequence shown here is derived from an EMBL/GenBank/DDBJ whole genome shotgun (WGS) entry which is preliminary data.</text>
</comment>
<keyword evidence="1" id="KW-1133">Transmembrane helix</keyword>
<gene>
    <name evidence="2" type="ORF">A6V37_37330</name>
</gene>
<feature type="transmembrane region" description="Helical" evidence="1">
    <location>
        <begin position="14"/>
        <end position="32"/>
    </location>
</feature>
<proteinExistence type="predicted"/>
<evidence type="ECO:0000313" key="2">
    <source>
        <dbReference type="EMBL" id="OAJ51719.1"/>
    </source>
</evidence>
<evidence type="ECO:0000256" key="1">
    <source>
        <dbReference type="SAM" id="Phobius"/>
    </source>
</evidence>
<keyword evidence="1" id="KW-0812">Transmembrane</keyword>
<name>A0A1A9MX45_9BURK</name>
<reference evidence="2 3" key="1">
    <citation type="submission" date="2016-04" db="EMBL/GenBank/DDBJ databases">
        <title>Reclassification of Paraburkholderia panaciterrae (Farh et al. 2015) Dobritsa &amp; Samadpour 2016 as a later homotypic synonym of Paraburkholderia ginsengiterrae (Farh et al. 2015) Dobritsa &amp; Samadpour 2016.</title>
        <authorList>
            <person name="Dobritsa A.P."/>
            <person name="Kutumbaka K."/>
            <person name="Samadpour M."/>
        </authorList>
    </citation>
    <scope>NUCLEOTIDE SEQUENCE [LARGE SCALE GENOMIC DNA]</scope>
    <source>
        <strain evidence="2 3">DCY85</strain>
    </source>
</reference>
<evidence type="ECO:0000313" key="3">
    <source>
        <dbReference type="Proteomes" id="UP000078116"/>
    </source>
</evidence>
<dbReference type="AlphaFoldDB" id="A0A1A9MX45"/>
<dbReference type="Proteomes" id="UP000078116">
    <property type="component" value="Unassembled WGS sequence"/>
</dbReference>
<dbReference type="EMBL" id="LXKA01000387">
    <property type="protein sequence ID" value="OAJ51719.1"/>
    <property type="molecule type" value="Genomic_DNA"/>
</dbReference>
<accession>A0A1A9MX45</accession>
<organism evidence="2 3">
    <name type="scientific">Paraburkholderia ginsengiterrae</name>
    <dbReference type="NCBI Taxonomy" id="1462993"/>
    <lineage>
        <taxon>Bacteria</taxon>
        <taxon>Pseudomonadati</taxon>
        <taxon>Pseudomonadota</taxon>
        <taxon>Betaproteobacteria</taxon>
        <taxon>Burkholderiales</taxon>
        <taxon>Burkholderiaceae</taxon>
        <taxon>Paraburkholderia</taxon>
    </lineage>
</organism>